<dbReference type="AlphaFoldDB" id="A0A6L8K9D1"/>
<protein>
    <submittedName>
        <fullName evidence="1">Uncharacterized protein</fullName>
    </submittedName>
</protein>
<dbReference type="Proteomes" id="UP000479335">
    <property type="component" value="Unassembled WGS sequence"/>
</dbReference>
<dbReference type="RefSeq" id="WP_161006721.1">
    <property type="nucleotide sequence ID" value="NZ_WWCN01000006.1"/>
</dbReference>
<comment type="caution">
    <text evidence="1">The sequence shown here is derived from an EMBL/GenBank/DDBJ whole genome shotgun (WGS) entry which is preliminary data.</text>
</comment>
<accession>A0A6L8K9D1</accession>
<sequence length="123" mass="13870">MNEIDIKLMVGKLLVRAFQKAVYPNAIGENSGPLVAVDDDGEIVVFLDEESTKPEILVMNSAEQMVGAMYFLQTLKAKFETTEDREKVCCTIGNVQSLGRDYFEAGMRAYLLFKSRNKEFKSM</sequence>
<keyword evidence="2" id="KW-1185">Reference proteome</keyword>
<organism evidence="1 2">
    <name type="scientific">Duganella flavida</name>
    <dbReference type="NCBI Taxonomy" id="2692175"/>
    <lineage>
        <taxon>Bacteria</taxon>
        <taxon>Pseudomonadati</taxon>
        <taxon>Pseudomonadota</taxon>
        <taxon>Betaproteobacteria</taxon>
        <taxon>Burkholderiales</taxon>
        <taxon>Oxalobacteraceae</taxon>
        <taxon>Telluria group</taxon>
        <taxon>Duganella</taxon>
    </lineage>
</organism>
<evidence type="ECO:0000313" key="2">
    <source>
        <dbReference type="Proteomes" id="UP000479335"/>
    </source>
</evidence>
<evidence type="ECO:0000313" key="1">
    <source>
        <dbReference type="EMBL" id="MYM23227.1"/>
    </source>
</evidence>
<name>A0A6L8K9D1_9BURK</name>
<proteinExistence type="predicted"/>
<reference evidence="1 2" key="1">
    <citation type="submission" date="2019-12" db="EMBL/GenBank/DDBJ databases">
        <title>Novel species isolated from a subtropical stream in China.</title>
        <authorList>
            <person name="Lu H."/>
        </authorList>
    </citation>
    <scope>NUCLEOTIDE SEQUENCE [LARGE SCALE GENOMIC DNA]</scope>
    <source>
        <strain evidence="1 2">FT135W</strain>
    </source>
</reference>
<gene>
    <name evidence="1" type="ORF">GTP46_11275</name>
</gene>
<dbReference type="EMBL" id="WWCN01000006">
    <property type="protein sequence ID" value="MYM23227.1"/>
    <property type="molecule type" value="Genomic_DNA"/>
</dbReference>